<dbReference type="PANTHER" id="PTHR12138:SF162">
    <property type="entry name" value="CHROMOSOME UNDETERMINED SCAFFOLD_275, WHOLE GENOME SHOTGUN SEQUENCE"/>
    <property type="match status" value="1"/>
</dbReference>
<evidence type="ECO:0000313" key="1">
    <source>
        <dbReference type="Ensembl" id="ENSPANP00000054582.1"/>
    </source>
</evidence>
<dbReference type="Proteomes" id="UP000028761">
    <property type="component" value="Chromosome 6"/>
</dbReference>
<dbReference type="PRINTS" id="PR02045">
    <property type="entry name" value="F138DOMAIN"/>
</dbReference>
<dbReference type="Ensembl" id="ENSPANT00000068729.1">
    <property type="protein sequence ID" value="ENSPANP00000054582.1"/>
    <property type="gene ID" value="ENSPANG00000049765.1"/>
</dbReference>
<dbReference type="AlphaFoldDB" id="A0A8I5NVU8"/>
<keyword evidence="2" id="KW-1185">Reference proteome</keyword>
<dbReference type="GeneTree" id="ENSGT01150000286943"/>
<dbReference type="OMA" id="HANQHDI"/>
<protein>
    <submittedName>
        <fullName evidence="1">Uncharacterized protein</fullName>
    </submittedName>
</protein>
<name>A0A8I5NVU8_PAPAN</name>
<accession>A0A8I5NVU8</accession>
<reference evidence="1" key="2">
    <citation type="submission" date="2025-08" db="UniProtKB">
        <authorList>
            <consortium name="Ensembl"/>
        </authorList>
    </citation>
    <scope>IDENTIFICATION</scope>
</reference>
<reference evidence="1" key="3">
    <citation type="submission" date="2025-09" db="UniProtKB">
        <authorList>
            <consortium name="Ensembl"/>
        </authorList>
    </citation>
    <scope>IDENTIFICATION</scope>
</reference>
<reference evidence="1 2" key="1">
    <citation type="submission" date="2012-03" db="EMBL/GenBank/DDBJ databases">
        <title>Whole Genome Assembly of Papio anubis.</title>
        <authorList>
            <person name="Liu Y.L."/>
            <person name="Abraham K.A."/>
            <person name="Akbar H.A."/>
            <person name="Ali S.A."/>
            <person name="Anosike U.A."/>
            <person name="Aqrawi P.A."/>
            <person name="Arias F.A."/>
            <person name="Attaway T.A."/>
            <person name="Awwad R.A."/>
            <person name="Babu C.B."/>
            <person name="Bandaranaike D.B."/>
            <person name="Battles P.B."/>
            <person name="Bell A.B."/>
            <person name="Beltran B.B."/>
            <person name="Berhane-Mersha D.B."/>
            <person name="Bess C.B."/>
            <person name="Bickham C.B."/>
            <person name="Bolden T.B."/>
            <person name="Carter K.C."/>
            <person name="Chau D.C."/>
            <person name="Chavez A.C."/>
            <person name="Clerc-Blankenburg K.C."/>
            <person name="Coyle M.C."/>
            <person name="Dao M.D."/>
            <person name="Davila M.L.D."/>
            <person name="Davy-Carroll L.D."/>
            <person name="Denson S.D."/>
            <person name="Dinh H.D."/>
            <person name="Fernandez S.F."/>
            <person name="Fernando P.F."/>
            <person name="Forbes L.F."/>
            <person name="Francis C.F."/>
            <person name="Francisco L.F."/>
            <person name="Fu Q.F."/>
            <person name="Garcia-Iii R.G."/>
            <person name="Garrett T.G."/>
            <person name="Gross S.G."/>
            <person name="Gubbala S.G."/>
            <person name="Hirani K.H."/>
            <person name="Hogues M.H."/>
            <person name="Hollins B.H."/>
            <person name="Jackson L.J."/>
            <person name="Javaid M.J."/>
            <person name="Jhangiani S.J."/>
            <person name="Johnson A.J."/>
            <person name="Johnson B.J."/>
            <person name="Jones J.J."/>
            <person name="Joshi V.J."/>
            <person name="Kalu J.K."/>
            <person name="Khan N.K."/>
            <person name="Korchina V.K."/>
            <person name="Kovar C.K."/>
            <person name="Lago L.L."/>
            <person name="Lara F.L."/>
            <person name="Le T.-K.L."/>
            <person name="Lee S.L."/>
            <person name="Legall-Iii F.L."/>
            <person name="Lemon S.L."/>
            <person name="Liu J.L."/>
            <person name="Liu Y.-S.L."/>
            <person name="Liyanage D.L."/>
            <person name="Lopez J.L."/>
            <person name="Lorensuhewa L.L."/>
            <person name="Mata R.M."/>
            <person name="Mathew T.M."/>
            <person name="Mercado C.M."/>
            <person name="Mercado I.M."/>
            <person name="Morales K.M."/>
            <person name="Morgan M.M."/>
            <person name="Munidasa M.M."/>
            <person name="Ngo D.N."/>
            <person name="Nguyen L.N."/>
            <person name="Nguyen T.N."/>
            <person name="Nguyen N.N."/>
            <person name="Obregon M.O."/>
            <person name="Okwuonu G.O."/>
            <person name="Ongeri F.O."/>
            <person name="Onwere C.O."/>
            <person name="Osifeso I.O."/>
            <person name="Parra A.P."/>
            <person name="Patil S.P."/>
            <person name="Perez A.P."/>
            <person name="Perez Y.P."/>
            <person name="Pham C.P."/>
            <person name="Pu L.-L.P."/>
            <person name="Puazo M.P."/>
            <person name="Quiroz J.Q."/>
            <person name="Rouhana J.R."/>
            <person name="Ruiz M.R."/>
            <person name="Ruiz S.-J.R."/>
            <person name="Saada N.S."/>
            <person name="Santibanez J.S."/>
            <person name="Scheel M.S."/>
            <person name="Schneider B.S."/>
            <person name="Simmons D.S."/>
            <person name="Sisson I.S."/>
            <person name="Tang L.-Y.T."/>
            <person name="Thornton R.T."/>
            <person name="Tisius J.T."/>
            <person name="Toledanes G.T."/>
            <person name="Trejos Z.T."/>
            <person name="Usmani K.U."/>
            <person name="Varghese R.V."/>
            <person name="Vattathil S.V."/>
            <person name="Vee V.V."/>
            <person name="Walker D.W."/>
            <person name="Weissenberger G.W."/>
            <person name="White C.W."/>
            <person name="Williams A.W."/>
            <person name="Woodworth J.W."/>
            <person name="Wright R.W."/>
            <person name="Zhu Y.Z."/>
            <person name="Han Y.H."/>
            <person name="Newsham I.N."/>
            <person name="Nazareth L.N."/>
            <person name="Worley K.W."/>
            <person name="Muzny D.M."/>
            <person name="Rogers J.R."/>
            <person name="Gibbs R.G."/>
        </authorList>
    </citation>
    <scope>NUCLEOTIDE SEQUENCE [LARGE SCALE GENOMIC DNA]</scope>
</reference>
<organism evidence="1 2">
    <name type="scientific">Papio anubis</name>
    <name type="common">Olive baboon</name>
    <dbReference type="NCBI Taxonomy" id="9555"/>
    <lineage>
        <taxon>Eukaryota</taxon>
        <taxon>Metazoa</taxon>
        <taxon>Chordata</taxon>
        <taxon>Craniata</taxon>
        <taxon>Vertebrata</taxon>
        <taxon>Euteleostomi</taxon>
        <taxon>Mammalia</taxon>
        <taxon>Eutheria</taxon>
        <taxon>Euarchontoglires</taxon>
        <taxon>Primates</taxon>
        <taxon>Haplorrhini</taxon>
        <taxon>Catarrhini</taxon>
        <taxon>Cercopithecidae</taxon>
        <taxon>Cercopithecinae</taxon>
        <taxon>Papio</taxon>
    </lineage>
</organism>
<evidence type="ECO:0000313" key="2">
    <source>
        <dbReference type="Proteomes" id="UP000028761"/>
    </source>
</evidence>
<proteinExistence type="predicted"/>
<dbReference type="PANTHER" id="PTHR12138">
    <property type="entry name" value="PRIMATE-EXPANDED PROTEIN FAMILY"/>
    <property type="match status" value="1"/>
</dbReference>
<sequence>IQFSFGSLILGSHRNWSLALSPRLGCSGAISAHCNLRLPGLSNSPASASQVAGTTGACCHAQLIFCILVETEFHCVAQAGHELLSSGNPPASASQNAGITGMSHRARPMFLLHVFDFNLHPDDSHFYICIPDLTTGFSLCAGNFLLQAR</sequence>